<dbReference type="AlphaFoldDB" id="A0A4U8RX46"/>
<dbReference type="RefSeq" id="WP_052057517.1">
    <property type="nucleotide sequence ID" value="NZ_CAOWQG010000018.1"/>
</dbReference>
<evidence type="ECO:0008006" key="3">
    <source>
        <dbReference type="Google" id="ProtNLM"/>
    </source>
</evidence>
<accession>A0A4U8RX46</accession>
<organism evidence="1 2">
    <name type="scientific">Helicobacter typhlonius</name>
    <dbReference type="NCBI Taxonomy" id="76936"/>
    <lineage>
        <taxon>Bacteria</taxon>
        <taxon>Pseudomonadati</taxon>
        <taxon>Campylobacterota</taxon>
        <taxon>Epsilonproteobacteria</taxon>
        <taxon>Campylobacterales</taxon>
        <taxon>Helicobacteraceae</taxon>
        <taxon>Helicobacter</taxon>
    </lineage>
</organism>
<proteinExistence type="predicted"/>
<gene>
    <name evidence="1" type="ORF">LS75_009325</name>
</gene>
<reference evidence="1 2" key="1">
    <citation type="journal article" date="2014" name="Genome Announc.">
        <title>Draft genome sequences of eight enterohepatic helicobacter species isolated from both laboratory and wild rodents.</title>
        <authorList>
            <person name="Sheh A."/>
            <person name="Shen Z."/>
            <person name="Fox J.G."/>
        </authorList>
    </citation>
    <scope>NUCLEOTIDE SEQUENCE [LARGE SCALE GENOMIC DNA]</scope>
    <source>
        <strain evidence="1 2">MIT 98-6810</strain>
    </source>
</reference>
<keyword evidence="2" id="KW-1185">Reference proteome</keyword>
<name>A0A4U8RX46_9HELI</name>
<evidence type="ECO:0000313" key="2">
    <source>
        <dbReference type="Proteomes" id="UP000029925"/>
    </source>
</evidence>
<protein>
    <recommendedName>
        <fullName evidence="3">VgrG protein</fullName>
    </recommendedName>
</protein>
<dbReference type="EMBL" id="JRPF02000016">
    <property type="protein sequence ID" value="TLD77820.1"/>
    <property type="molecule type" value="Genomic_DNA"/>
</dbReference>
<sequence length="70" mass="7694">MTQRLHSLDNIPIPREINKPYISGSLYNQTNPSLATLTKDDHITSLSVRTLNSGALHSGGTTNTDIPYNQ</sequence>
<evidence type="ECO:0000313" key="1">
    <source>
        <dbReference type="EMBL" id="TLD77820.1"/>
    </source>
</evidence>
<dbReference type="Proteomes" id="UP000029925">
    <property type="component" value="Unassembled WGS sequence"/>
</dbReference>
<comment type="caution">
    <text evidence="1">The sequence shown here is derived from an EMBL/GenBank/DDBJ whole genome shotgun (WGS) entry which is preliminary data.</text>
</comment>